<dbReference type="SUPFAM" id="SSF53850">
    <property type="entry name" value="Periplasmic binding protein-like II"/>
    <property type="match status" value="1"/>
</dbReference>
<dbReference type="PANTHER" id="PTHR43649">
    <property type="entry name" value="ARABINOSE-BINDING PROTEIN-RELATED"/>
    <property type="match status" value="1"/>
</dbReference>
<dbReference type="Gene3D" id="3.40.190.10">
    <property type="entry name" value="Periplasmic binding protein-like II"/>
    <property type="match status" value="2"/>
</dbReference>
<protein>
    <submittedName>
        <fullName evidence="2">Extracellular solute-binding protein</fullName>
    </submittedName>
</protein>
<comment type="caution">
    <text evidence="2">The sequence shown here is derived from an EMBL/GenBank/DDBJ whole genome shotgun (WGS) entry which is preliminary data.</text>
</comment>
<proteinExistence type="predicted"/>
<evidence type="ECO:0000313" key="3">
    <source>
        <dbReference type="Proteomes" id="UP000886887"/>
    </source>
</evidence>
<evidence type="ECO:0000313" key="2">
    <source>
        <dbReference type="EMBL" id="HIQ72408.1"/>
    </source>
</evidence>
<feature type="signal peptide" evidence="1">
    <location>
        <begin position="1"/>
        <end position="26"/>
    </location>
</feature>
<dbReference type="EMBL" id="DVFJ01000035">
    <property type="protein sequence ID" value="HIQ72408.1"/>
    <property type="molecule type" value="Genomic_DNA"/>
</dbReference>
<gene>
    <name evidence="2" type="ORF">IAB73_09405</name>
</gene>
<dbReference type="InterPro" id="IPR050490">
    <property type="entry name" value="Bact_solute-bd_prot1"/>
</dbReference>
<reference evidence="2" key="2">
    <citation type="journal article" date="2021" name="PeerJ">
        <title>Extensive microbial diversity within the chicken gut microbiome revealed by metagenomics and culture.</title>
        <authorList>
            <person name="Gilroy R."/>
            <person name="Ravi A."/>
            <person name="Getino M."/>
            <person name="Pursley I."/>
            <person name="Horton D.L."/>
            <person name="Alikhan N.F."/>
            <person name="Baker D."/>
            <person name="Gharbi K."/>
            <person name="Hall N."/>
            <person name="Watson M."/>
            <person name="Adriaenssens E.M."/>
            <person name="Foster-Nyarko E."/>
            <person name="Jarju S."/>
            <person name="Secka A."/>
            <person name="Antonio M."/>
            <person name="Oren A."/>
            <person name="Chaudhuri R.R."/>
            <person name="La Ragione R."/>
            <person name="Hildebrand F."/>
            <person name="Pallen M.J."/>
        </authorList>
    </citation>
    <scope>NUCLEOTIDE SEQUENCE</scope>
    <source>
        <strain evidence="2">ChiSxjej2B14-6234</strain>
    </source>
</reference>
<dbReference type="AlphaFoldDB" id="A0A9D1CRQ2"/>
<feature type="chain" id="PRO_5038427490" evidence="1">
    <location>
        <begin position="27"/>
        <end position="511"/>
    </location>
</feature>
<name>A0A9D1CRQ2_9FIRM</name>
<keyword evidence="1" id="KW-0732">Signal</keyword>
<evidence type="ECO:0000256" key="1">
    <source>
        <dbReference type="SAM" id="SignalP"/>
    </source>
</evidence>
<dbReference type="PANTHER" id="PTHR43649:SF17">
    <property type="entry name" value="ABC TRANSPORTER SOLUTE BINDING PROTEIN-SUGAR TRANSPORT"/>
    <property type="match status" value="1"/>
</dbReference>
<dbReference type="Proteomes" id="UP000886887">
    <property type="component" value="Unassembled WGS sequence"/>
</dbReference>
<organism evidence="2 3">
    <name type="scientific">Candidatus Onthenecus intestinigallinarum</name>
    <dbReference type="NCBI Taxonomy" id="2840875"/>
    <lineage>
        <taxon>Bacteria</taxon>
        <taxon>Bacillati</taxon>
        <taxon>Bacillota</taxon>
        <taxon>Clostridia</taxon>
        <taxon>Eubacteriales</taxon>
        <taxon>Candidatus Onthenecus</taxon>
    </lineage>
</organism>
<sequence>MKKNRLIALALCAVLLLSLTVSFAAAEEDVPTFRIIVSANVNTDDLNENEFLKDLAEQAGVRIEYECVYTDWDTRKSVLLTSGDLPDAFIGWNVLSNSEVSYNLPLFANLGELISEEATPNLYAALESDPTYRDACSDLDGNIYYLSDRMPFRPSTYASFLINKTWLDKLGLEVPETLEELEEVLIAFRDRDPNGNGEQDELPLYMNLSGDEAWSIAAFMGAFGCSGSITNYFALDGDTVVYQPLTENFKEFMTWIAHLREENLMPAELATVDDSQFNARLSNETPIVGMTTLWDKSPIGAAYQDEYIAIAPMAGPNGDRGVASNIAISAYDCVPKFVMSADCENKEALMRFIDLCFIPENGVQCFYGPIGTVLEETEDGLIMVDPPEGMTWNSWKYKYAVNGGWPVLGDETFEALFAEVPESDSAKLEMVAVNEPYQNTNTLPKLKFTPEETDELSIVQTDVDTYVTKKMTEWFANGGVEEEWDTYLQELHNMGVDTYVSIYQAAYDRQK</sequence>
<reference evidence="2" key="1">
    <citation type="submission" date="2020-10" db="EMBL/GenBank/DDBJ databases">
        <authorList>
            <person name="Gilroy R."/>
        </authorList>
    </citation>
    <scope>NUCLEOTIDE SEQUENCE</scope>
    <source>
        <strain evidence="2">ChiSxjej2B14-6234</strain>
    </source>
</reference>
<accession>A0A9D1CRQ2</accession>